<proteinExistence type="predicted"/>
<dbReference type="EMBL" id="BONZ01000109">
    <property type="protein sequence ID" value="GIH20895.1"/>
    <property type="molecule type" value="Genomic_DNA"/>
</dbReference>
<organism evidence="1 2">
    <name type="scientific">Rugosimonospora africana</name>
    <dbReference type="NCBI Taxonomy" id="556532"/>
    <lineage>
        <taxon>Bacteria</taxon>
        <taxon>Bacillati</taxon>
        <taxon>Actinomycetota</taxon>
        <taxon>Actinomycetes</taxon>
        <taxon>Micromonosporales</taxon>
        <taxon>Micromonosporaceae</taxon>
        <taxon>Rugosimonospora</taxon>
    </lineage>
</organism>
<accession>A0A8J3R0S8</accession>
<dbReference type="Proteomes" id="UP000642748">
    <property type="component" value="Unassembled WGS sequence"/>
</dbReference>
<protein>
    <submittedName>
        <fullName evidence="1">Uncharacterized protein</fullName>
    </submittedName>
</protein>
<sequence>MIWDFQKPTSDDVHDLDAATNAYLEMDSRSEYRFRRADRDDKESPVLWAHPYNRSSTVE</sequence>
<evidence type="ECO:0000313" key="2">
    <source>
        <dbReference type="Proteomes" id="UP000642748"/>
    </source>
</evidence>
<gene>
    <name evidence="1" type="ORF">Raf01_90670</name>
</gene>
<dbReference type="AlphaFoldDB" id="A0A8J3R0S8"/>
<comment type="caution">
    <text evidence="1">The sequence shown here is derived from an EMBL/GenBank/DDBJ whole genome shotgun (WGS) entry which is preliminary data.</text>
</comment>
<name>A0A8J3R0S8_9ACTN</name>
<keyword evidence="2" id="KW-1185">Reference proteome</keyword>
<evidence type="ECO:0000313" key="1">
    <source>
        <dbReference type="EMBL" id="GIH20895.1"/>
    </source>
</evidence>
<reference evidence="1" key="1">
    <citation type="submission" date="2021-01" db="EMBL/GenBank/DDBJ databases">
        <title>Whole genome shotgun sequence of Rugosimonospora africana NBRC 104875.</title>
        <authorList>
            <person name="Komaki H."/>
            <person name="Tamura T."/>
        </authorList>
    </citation>
    <scope>NUCLEOTIDE SEQUENCE</scope>
    <source>
        <strain evidence="1">NBRC 104875</strain>
    </source>
</reference>